<organism evidence="3 4">
    <name type="scientific">Cylindrobasidium torrendii FP15055 ss-10</name>
    <dbReference type="NCBI Taxonomy" id="1314674"/>
    <lineage>
        <taxon>Eukaryota</taxon>
        <taxon>Fungi</taxon>
        <taxon>Dikarya</taxon>
        <taxon>Basidiomycota</taxon>
        <taxon>Agaricomycotina</taxon>
        <taxon>Agaricomycetes</taxon>
        <taxon>Agaricomycetidae</taxon>
        <taxon>Agaricales</taxon>
        <taxon>Marasmiineae</taxon>
        <taxon>Physalacriaceae</taxon>
        <taxon>Cylindrobasidium</taxon>
    </lineage>
</organism>
<dbReference type="STRING" id="1314674.A0A0D7BAU3"/>
<dbReference type="Pfam" id="PF00646">
    <property type="entry name" value="F-box"/>
    <property type="match status" value="1"/>
</dbReference>
<feature type="compositionally biased region" description="Low complexity" evidence="1">
    <location>
        <begin position="43"/>
        <end position="56"/>
    </location>
</feature>
<dbReference type="SMART" id="SM00256">
    <property type="entry name" value="FBOX"/>
    <property type="match status" value="1"/>
</dbReference>
<dbReference type="AlphaFoldDB" id="A0A0D7BAU3"/>
<feature type="region of interest" description="Disordered" evidence="1">
    <location>
        <begin position="31"/>
        <end position="71"/>
    </location>
</feature>
<dbReference type="InterPro" id="IPR001810">
    <property type="entry name" value="F-box_dom"/>
</dbReference>
<dbReference type="SUPFAM" id="SSF81383">
    <property type="entry name" value="F-box domain"/>
    <property type="match status" value="1"/>
</dbReference>
<dbReference type="EMBL" id="KN880521">
    <property type="protein sequence ID" value="KIY67647.1"/>
    <property type="molecule type" value="Genomic_DNA"/>
</dbReference>
<evidence type="ECO:0000313" key="4">
    <source>
        <dbReference type="Proteomes" id="UP000054007"/>
    </source>
</evidence>
<proteinExistence type="predicted"/>
<dbReference type="PROSITE" id="PS50181">
    <property type="entry name" value="FBOX"/>
    <property type="match status" value="1"/>
</dbReference>
<accession>A0A0D7BAU3</accession>
<dbReference type="Proteomes" id="UP000054007">
    <property type="component" value="Unassembled WGS sequence"/>
</dbReference>
<protein>
    <recommendedName>
        <fullName evidence="2">F-box domain-containing protein</fullName>
    </recommendedName>
</protein>
<feature type="domain" description="F-box" evidence="2">
    <location>
        <begin position="93"/>
        <end position="143"/>
    </location>
</feature>
<evidence type="ECO:0000256" key="1">
    <source>
        <dbReference type="SAM" id="MobiDB-lite"/>
    </source>
</evidence>
<gene>
    <name evidence="3" type="ORF">CYLTODRAFT_490478</name>
</gene>
<name>A0A0D7BAU3_9AGAR</name>
<dbReference type="OrthoDB" id="2322499at2759"/>
<sequence length="681" mass="77799">MDSTSRKKRAASKRKITEDFCDEVNSIEAPKAKKAKCKETAPKKPASNAKKTSASKQKTKTVPSKAKPKNTVDEKELALRAAFKGVRGRRGILQSVMEMPEDILCEIFSSLTPIDLLRLSRTSKDLRAFLGSRIHSENIWRAAREGMINLPPSLPRDLSEPAYASFVFETHCQKCGAAVAEYVDWLYHARFCGHCVLVSESDPGLKSLRHADILFANIPKIIGPSHLGGVYFFNIQVCDSLKRKISRLKDDNKCKIFVDQWAKEQQIANMDALKVKKYIEREAVSKPLARSAELAALRKRRLDAIVARLEAQGWSEDLTPEVRKSLEKHASVNQPRALTDRIWKNIEPAMLEFMEAAKSKRLRPPSLTHPRVKVLDRFYNTMLDDDGPCFRAPYPPIGHVIANCSPIRELVKDKHLLEDMSDRAIYKVLRKNIYSIAVDWREDQARRLKRILIAGGLEPVLNSALSAFHCAEERCKHTTLFYPDVLRHPCCIQRMKGTWGAKTYSTEKLSAAPASHVNKIRTIIEKCGMDPETATVDEMNRLDVFLACKICKKRGWNDCPFWDRDFSPRTWAMRWRTAVAHCHLNEDQPTFFLIKNAKHLEKAHEMEQRKSESCRVMCRHCDCDFVFGKDSAAKRIDHLEDGVHFFDHYREEDGWSNHWVSLPDDAAVFSFVYCVAKVETS</sequence>
<dbReference type="CDD" id="cd09917">
    <property type="entry name" value="F-box_SF"/>
    <property type="match status" value="1"/>
</dbReference>
<reference evidence="3 4" key="1">
    <citation type="journal article" date="2015" name="Fungal Genet. Biol.">
        <title>Evolution of novel wood decay mechanisms in Agaricales revealed by the genome sequences of Fistulina hepatica and Cylindrobasidium torrendii.</title>
        <authorList>
            <person name="Floudas D."/>
            <person name="Held B.W."/>
            <person name="Riley R."/>
            <person name="Nagy L.G."/>
            <person name="Koehler G."/>
            <person name="Ransdell A.S."/>
            <person name="Younus H."/>
            <person name="Chow J."/>
            <person name="Chiniquy J."/>
            <person name="Lipzen A."/>
            <person name="Tritt A."/>
            <person name="Sun H."/>
            <person name="Haridas S."/>
            <person name="LaButti K."/>
            <person name="Ohm R.A."/>
            <person name="Kues U."/>
            <person name="Blanchette R.A."/>
            <person name="Grigoriev I.V."/>
            <person name="Minto R.E."/>
            <person name="Hibbett D.S."/>
        </authorList>
    </citation>
    <scope>NUCLEOTIDE SEQUENCE [LARGE SCALE GENOMIC DNA]</scope>
    <source>
        <strain evidence="3 4">FP15055 ss-10</strain>
    </source>
</reference>
<evidence type="ECO:0000259" key="2">
    <source>
        <dbReference type="PROSITE" id="PS50181"/>
    </source>
</evidence>
<dbReference type="InterPro" id="IPR036047">
    <property type="entry name" value="F-box-like_dom_sf"/>
</dbReference>
<keyword evidence="4" id="KW-1185">Reference proteome</keyword>
<evidence type="ECO:0000313" key="3">
    <source>
        <dbReference type="EMBL" id="KIY67647.1"/>
    </source>
</evidence>